<accession>A0A444XKN5</accession>
<protein>
    <recommendedName>
        <fullName evidence="2">Retrotransposon gag domain-containing protein</fullName>
    </recommendedName>
</protein>
<comment type="caution">
    <text evidence="3">The sequence shown here is derived from an EMBL/GenBank/DDBJ whole genome shotgun (WGS) entry which is preliminary data.</text>
</comment>
<reference evidence="3 4" key="1">
    <citation type="submission" date="2019-01" db="EMBL/GenBank/DDBJ databases">
        <title>Sequencing of cultivated peanut Arachis hypogaea provides insights into genome evolution and oil improvement.</title>
        <authorList>
            <person name="Chen X."/>
        </authorList>
    </citation>
    <scope>NUCLEOTIDE SEQUENCE [LARGE SCALE GENOMIC DNA]</scope>
    <source>
        <strain evidence="4">cv. Fuhuasheng</strain>
        <tissue evidence="3">Leaves</tissue>
    </source>
</reference>
<evidence type="ECO:0000313" key="4">
    <source>
        <dbReference type="Proteomes" id="UP000289738"/>
    </source>
</evidence>
<feature type="domain" description="Retrotransposon gag" evidence="2">
    <location>
        <begin position="196"/>
        <end position="286"/>
    </location>
</feature>
<dbReference type="PANTHER" id="PTHR33223:SF10">
    <property type="entry name" value="AMINOTRANSFERASE-LIKE PLANT MOBILE DOMAIN-CONTAINING PROTEIN"/>
    <property type="match status" value="1"/>
</dbReference>
<evidence type="ECO:0000259" key="2">
    <source>
        <dbReference type="Pfam" id="PF03732"/>
    </source>
</evidence>
<sequence>MSDEVNRDYQVGSSSNNPGSMAEFRQYINESHHDLVNLLTHQMTTILNPILADNESKYDRLVKQVERIARIVDYDEGNVLKNPEREENIPYLVRRDQNANEVLNRLHTQRGYYYQVTRIVEDILNGMGINVGLMHRPYFISAFPSVVKMTEVPICVRTPKIITKFIGEAGESTVEHIAHYLVELENLADNENLRMKFFPTSLTKNAFTWFSNLRPSSILTWAQLENAFHAQFYRAELNVSLTDLLAIERDDGESIDDHIIRFKNAHNRCYVSVPESEIVKIAIKGLGLYMRRKLLNMHIPDLAYLAERV</sequence>
<dbReference type="Proteomes" id="UP000289738">
    <property type="component" value="Chromosome B09"/>
</dbReference>
<name>A0A444XKN5_ARAHY</name>
<proteinExistence type="predicted"/>
<evidence type="ECO:0000256" key="1">
    <source>
        <dbReference type="SAM" id="MobiDB-lite"/>
    </source>
</evidence>
<dbReference type="PANTHER" id="PTHR33223">
    <property type="entry name" value="CCHC-TYPE DOMAIN-CONTAINING PROTEIN"/>
    <property type="match status" value="1"/>
</dbReference>
<gene>
    <name evidence="3" type="ORF">Ahy_B09g096429</name>
</gene>
<dbReference type="AlphaFoldDB" id="A0A444XKN5"/>
<keyword evidence="4" id="KW-1185">Reference proteome</keyword>
<dbReference type="EMBL" id="SDMP01000019">
    <property type="protein sequence ID" value="RYQ90186.1"/>
    <property type="molecule type" value="Genomic_DNA"/>
</dbReference>
<evidence type="ECO:0000313" key="3">
    <source>
        <dbReference type="EMBL" id="RYQ90186.1"/>
    </source>
</evidence>
<organism evidence="3 4">
    <name type="scientific">Arachis hypogaea</name>
    <name type="common">Peanut</name>
    <dbReference type="NCBI Taxonomy" id="3818"/>
    <lineage>
        <taxon>Eukaryota</taxon>
        <taxon>Viridiplantae</taxon>
        <taxon>Streptophyta</taxon>
        <taxon>Embryophyta</taxon>
        <taxon>Tracheophyta</taxon>
        <taxon>Spermatophyta</taxon>
        <taxon>Magnoliopsida</taxon>
        <taxon>eudicotyledons</taxon>
        <taxon>Gunneridae</taxon>
        <taxon>Pentapetalae</taxon>
        <taxon>rosids</taxon>
        <taxon>fabids</taxon>
        <taxon>Fabales</taxon>
        <taxon>Fabaceae</taxon>
        <taxon>Papilionoideae</taxon>
        <taxon>50 kb inversion clade</taxon>
        <taxon>dalbergioids sensu lato</taxon>
        <taxon>Dalbergieae</taxon>
        <taxon>Pterocarpus clade</taxon>
        <taxon>Arachis</taxon>
    </lineage>
</organism>
<dbReference type="Pfam" id="PF03732">
    <property type="entry name" value="Retrotrans_gag"/>
    <property type="match status" value="1"/>
</dbReference>
<feature type="region of interest" description="Disordered" evidence="1">
    <location>
        <begin position="1"/>
        <end position="20"/>
    </location>
</feature>
<dbReference type="InterPro" id="IPR005162">
    <property type="entry name" value="Retrotrans_gag_dom"/>
</dbReference>